<evidence type="ECO:0000313" key="2">
    <source>
        <dbReference type="EMBL" id="BAC53840.1"/>
    </source>
</evidence>
<name>Q93I84_STAAU</name>
<organism evidence="1">
    <name type="scientific">Staphylococcus aureus</name>
    <dbReference type="NCBI Taxonomy" id="1280"/>
    <lineage>
        <taxon>Bacteria</taxon>
        <taxon>Bacillati</taxon>
        <taxon>Bacillota</taxon>
        <taxon>Bacilli</taxon>
        <taxon>Bacillales</taxon>
        <taxon>Staphylococcaceae</taxon>
        <taxon>Staphylococcus</taxon>
    </lineage>
</organism>
<sequence>MLENITRYSLYVDCHNTATLKCAHIMLNTIRHRHGITLFNVLLKFNDFCKLADRIQPLYFTYILIQLEFRIFEVTSK</sequence>
<dbReference type="EMBL" id="AB037671">
    <property type="protein sequence ID" value="BAB47677.1"/>
    <property type="molecule type" value="Genomic_DNA"/>
</dbReference>
<dbReference type="AlphaFoldDB" id="Q93I84"/>
<reference evidence="1" key="3">
    <citation type="journal article" date="2003" name="Drug Resist. Updat.">
        <title>Insights on antibiotic resistance of Staphylococcus aureus from its whole genome: genomic island SCC.</title>
        <authorList>
            <person name="Ito T."/>
            <person name="Okuma K."/>
            <person name="Xue M.X."/>
            <person name="Yuzawa H."/>
            <person name="Hiramatsu K."/>
        </authorList>
    </citation>
    <scope>NUCLEOTIDE SEQUENCE</scope>
    <source>
        <strain evidence="1">85/2082</strain>
    </source>
</reference>
<reference evidence="1" key="2">
    <citation type="journal article" date="2001" name="Antimicrob. Agents Chemother.">
        <title>Structural Comparison of Three Types of Staphylococcal Cassette Chromosome mec Integrated in the Chromosome in Methicillin-Resistant Staphylococcus aureus.</title>
        <authorList>
            <person name="Ito T."/>
            <person name="Katayama Y."/>
            <person name="Asada K."/>
            <person name="Mori N."/>
            <person name="Tsutsumimoto K."/>
            <person name="Hiramatsu K."/>
        </authorList>
    </citation>
    <scope>NUCLEOTIDE SEQUENCE</scope>
    <source>
        <strain evidence="1">85/2082</strain>
    </source>
</reference>
<protein>
    <submittedName>
        <fullName evidence="1">Uncharacterized protein</fullName>
    </submittedName>
</protein>
<proteinExistence type="predicted"/>
<evidence type="ECO:0000313" key="1">
    <source>
        <dbReference type="EMBL" id="BAB47677.1"/>
    </source>
</evidence>
<dbReference type="EMBL" id="AB038513">
    <property type="protein sequence ID" value="BAC53840.1"/>
    <property type="molecule type" value="Genomic_DNA"/>
</dbReference>
<reference evidence="2" key="1">
    <citation type="submission" date="2000-02" db="EMBL/GenBank/DDBJ databases">
        <title>Complete structure of three types of staphylococcal cassette chromosome mec(SCCmec) integrated in the genome of MRSA strains in the world.</title>
        <authorList>
            <person name="Ito T."/>
            <person name="Hiramatsu K."/>
            <person name="Katayama Y."/>
        </authorList>
    </citation>
    <scope>NUCLEOTIDE SEQUENCE</scope>
    <source>
        <strain evidence="2">85/2082</strain>
    </source>
</reference>
<accession>Q93I84</accession>